<dbReference type="PANTHER" id="PTHR26379">
    <property type="entry name" value="BTB/POZ AND MATH DOMAIN-CONTAINING PROTEIN 1"/>
    <property type="match status" value="1"/>
</dbReference>
<protein>
    <recommendedName>
        <fullName evidence="1">MATH domain-containing protein</fullName>
    </recommendedName>
</protein>
<organism evidence="2 3">
    <name type="scientific">Eleusine coracana subsp. coracana</name>
    <dbReference type="NCBI Taxonomy" id="191504"/>
    <lineage>
        <taxon>Eukaryota</taxon>
        <taxon>Viridiplantae</taxon>
        <taxon>Streptophyta</taxon>
        <taxon>Embryophyta</taxon>
        <taxon>Tracheophyta</taxon>
        <taxon>Spermatophyta</taxon>
        <taxon>Magnoliopsida</taxon>
        <taxon>Liliopsida</taxon>
        <taxon>Poales</taxon>
        <taxon>Poaceae</taxon>
        <taxon>PACMAD clade</taxon>
        <taxon>Chloridoideae</taxon>
        <taxon>Cynodonteae</taxon>
        <taxon>Eleusininae</taxon>
        <taxon>Eleusine</taxon>
    </lineage>
</organism>
<comment type="caution">
    <text evidence="2">The sequence shown here is derived from an EMBL/GenBank/DDBJ whole genome shotgun (WGS) entry which is preliminary data.</text>
</comment>
<dbReference type="Gene3D" id="2.60.210.10">
    <property type="entry name" value="Apoptosis, Tumor Necrosis Factor Receptor Associated Protein 2, Chain A"/>
    <property type="match status" value="1"/>
</dbReference>
<dbReference type="EMBL" id="BQKI01000001">
    <property type="protein sequence ID" value="GJM84566.1"/>
    <property type="molecule type" value="Genomic_DNA"/>
</dbReference>
<dbReference type="CDD" id="cd00121">
    <property type="entry name" value="MATH"/>
    <property type="match status" value="1"/>
</dbReference>
<sequence>MPSWPVSARGKPSRSASAIVVDSARGYHDLRIDGAMFAAGEHTPVGHLLKSGPFTVGGRRWHIMYYPNGNNAESAGHVSVFLALHEDVDREATALFRFTLVAEKRGHVLFFLKEQKKVTSSKMVERSFGGSARSEWGYSTFAKRDDMLCSSVTETVT</sequence>
<proteinExistence type="predicted"/>
<dbReference type="InterPro" id="IPR008974">
    <property type="entry name" value="TRAF-like"/>
</dbReference>
<keyword evidence="3" id="KW-1185">Reference proteome</keyword>
<dbReference type="GO" id="GO:0016567">
    <property type="term" value="P:protein ubiquitination"/>
    <property type="evidence" value="ECO:0007669"/>
    <property type="project" value="InterPro"/>
</dbReference>
<dbReference type="PANTHER" id="PTHR26379:SF518">
    <property type="entry name" value="BTB DOMAIN-CONTAINING PROTEIN"/>
    <property type="match status" value="1"/>
</dbReference>
<dbReference type="InterPro" id="IPR045005">
    <property type="entry name" value="BPM1-6"/>
</dbReference>
<reference evidence="2" key="2">
    <citation type="submission" date="2021-12" db="EMBL/GenBank/DDBJ databases">
        <title>Resequencing data analysis of finger millet.</title>
        <authorList>
            <person name="Hatakeyama M."/>
            <person name="Aluri S."/>
            <person name="Balachadran M.T."/>
            <person name="Sivarajan S.R."/>
            <person name="Poveda L."/>
            <person name="Shimizu-Inatsugi R."/>
            <person name="Schlapbach R."/>
            <person name="Sreeman S.M."/>
            <person name="Shimizu K.K."/>
        </authorList>
    </citation>
    <scope>NUCLEOTIDE SEQUENCE</scope>
</reference>
<dbReference type="AlphaFoldDB" id="A0AAV5BEQ8"/>
<evidence type="ECO:0000313" key="2">
    <source>
        <dbReference type="EMBL" id="GJM84566.1"/>
    </source>
</evidence>
<dbReference type="Pfam" id="PF22486">
    <property type="entry name" value="MATH_2"/>
    <property type="match status" value="1"/>
</dbReference>
<name>A0AAV5BEQ8_ELECO</name>
<accession>A0AAV5BEQ8</accession>
<dbReference type="InterPro" id="IPR002083">
    <property type="entry name" value="MATH/TRAF_dom"/>
</dbReference>
<evidence type="ECO:0000259" key="1">
    <source>
        <dbReference type="PROSITE" id="PS50144"/>
    </source>
</evidence>
<gene>
    <name evidence="2" type="primary">ga00249</name>
    <name evidence="2" type="ORF">PR202_ga00249</name>
</gene>
<reference evidence="2" key="1">
    <citation type="journal article" date="2018" name="DNA Res.">
        <title>Multiple hybrid de novo genome assembly of finger millet, an orphan allotetraploid crop.</title>
        <authorList>
            <person name="Hatakeyama M."/>
            <person name="Aluri S."/>
            <person name="Balachadran M.T."/>
            <person name="Sivarajan S.R."/>
            <person name="Patrignani A."/>
            <person name="Gruter S."/>
            <person name="Poveda L."/>
            <person name="Shimizu-Inatsugi R."/>
            <person name="Baeten J."/>
            <person name="Francoijs K.J."/>
            <person name="Nataraja K.N."/>
            <person name="Reddy Y.A.N."/>
            <person name="Phadnis S."/>
            <person name="Ravikumar R.L."/>
            <person name="Schlapbach R."/>
            <person name="Sreeman S.M."/>
            <person name="Shimizu K.K."/>
        </authorList>
    </citation>
    <scope>NUCLEOTIDE SEQUENCE</scope>
</reference>
<dbReference type="PROSITE" id="PS50144">
    <property type="entry name" value="MATH"/>
    <property type="match status" value="1"/>
</dbReference>
<evidence type="ECO:0000313" key="3">
    <source>
        <dbReference type="Proteomes" id="UP001054889"/>
    </source>
</evidence>
<feature type="domain" description="MATH" evidence="1">
    <location>
        <begin position="25"/>
        <end position="157"/>
    </location>
</feature>
<dbReference type="SUPFAM" id="SSF49599">
    <property type="entry name" value="TRAF domain-like"/>
    <property type="match status" value="1"/>
</dbReference>
<dbReference type="Proteomes" id="UP001054889">
    <property type="component" value="Unassembled WGS sequence"/>
</dbReference>